<protein>
    <submittedName>
        <fullName evidence="2">Uncharacterized protein</fullName>
    </submittedName>
</protein>
<evidence type="ECO:0000313" key="2">
    <source>
        <dbReference type="EMBL" id="KAA0973409.1"/>
    </source>
</evidence>
<dbReference type="AlphaFoldDB" id="A0A5B0E7M1"/>
<dbReference type="RefSeq" id="WP_149620823.1">
    <property type="nucleotide sequence ID" value="NZ_JBITUG010000001.1"/>
</dbReference>
<evidence type="ECO:0000256" key="1">
    <source>
        <dbReference type="SAM" id="MobiDB-lite"/>
    </source>
</evidence>
<feature type="compositionally biased region" description="Low complexity" evidence="1">
    <location>
        <begin position="19"/>
        <end position="30"/>
    </location>
</feature>
<reference evidence="2 3" key="1">
    <citation type="submission" date="2019-07" db="EMBL/GenBank/DDBJ databases">
        <title>Analysis of the biochemical properties, biological activity and biotechnological potential of siderophores and biosurfactants produced by Antarctic psychrotolerant bacteria.</title>
        <authorList>
            <person name="Styczynski M."/>
            <person name="Krucon T."/>
            <person name="Decewicz P."/>
            <person name="Dziewit L."/>
        </authorList>
    </citation>
    <scope>NUCLEOTIDE SEQUENCE [LARGE SCALE GENOMIC DNA]</scope>
    <source>
        <strain evidence="2 3">ANT_H27</strain>
    </source>
</reference>
<name>A0A5B0E7M1_9MICC</name>
<dbReference type="Proteomes" id="UP000323856">
    <property type="component" value="Unassembled WGS sequence"/>
</dbReference>
<sequence length="145" mass="15986">MKNPKVQVPIAFPPRTSSEETPSSATTSLSQHDPGNETPTCERCASSAYLVYERITLVLDAERIQPPGWDLAYWCGKCESFYGMLTTVAPGDRKGIRLAAENPRYVHYAMPEPNTDTGTEAAPSLDNPEPPNSPYGVNRRVGWRS</sequence>
<feature type="region of interest" description="Disordered" evidence="1">
    <location>
        <begin position="1"/>
        <end position="41"/>
    </location>
</feature>
<gene>
    <name evidence="2" type="ORF">FQ154_18320</name>
</gene>
<dbReference type="EMBL" id="VOBL01000027">
    <property type="protein sequence ID" value="KAA0973409.1"/>
    <property type="molecule type" value="Genomic_DNA"/>
</dbReference>
<evidence type="ECO:0000313" key="3">
    <source>
        <dbReference type="Proteomes" id="UP000323856"/>
    </source>
</evidence>
<feature type="region of interest" description="Disordered" evidence="1">
    <location>
        <begin position="109"/>
        <end position="145"/>
    </location>
</feature>
<organism evidence="2 3">
    <name type="scientific">Paeniglutamicibacter gangotriensis</name>
    <dbReference type="NCBI Taxonomy" id="254787"/>
    <lineage>
        <taxon>Bacteria</taxon>
        <taxon>Bacillati</taxon>
        <taxon>Actinomycetota</taxon>
        <taxon>Actinomycetes</taxon>
        <taxon>Micrococcales</taxon>
        <taxon>Micrococcaceae</taxon>
        <taxon>Paeniglutamicibacter</taxon>
    </lineage>
</organism>
<proteinExistence type="predicted"/>
<dbReference type="OrthoDB" id="4951458at2"/>
<accession>A0A5B0E7M1</accession>
<comment type="caution">
    <text evidence="2">The sequence shown here is derived from an EMBL/GenBank/DDBJ whole genome shotgun (WGS) entry which is preliminary data.</text>
</comment>